<evidence type="ECO:0000313" key="2">
    <source>
        <dbReference type="EMBL" id="MDN4577000.1"/>
    </source>
</evidence>
<name>A0ABT8I686_9BURK</name>
<proteinExistence type="predicted"/>
<sequence>MRQWGDVTVSGLICYVTKCDAFAVLATFAYTAYRRVMGFPPARRYKEGEQSHVPPSRSQIMKLVVAALLAVTLAGCVVVPAQPYYGGGYGHRCCYRY</sequence>
<keyword evidence="3" id="KW-1185">Reference proteome</keyword>
<dbReference type="EMBL" id="QAID01000029">
    <property type="protein sequence ID" value="MDN4577000.1"/>
    <property type="molecule type" value="Genomic_DNA"/>
</dbReference>
<feature type="transmembrane region" description="Helical" evidence="1">
    <location>
        <begin position="12"/>
        <end position="33"/>
    </location>
</feature>
<accession>A0ABT8I686</accession>
<dbReference type="Proteomes" id="UP001172788">
    <property type="component" value="Unassembled WGS sequence"/>
</dbReference>
<reference evidence="2" key="1">
    <citation type="submission" date="2018-04" db="EMBL/GenBank/DDBJ databases">
        <authorList>
            <person name="Jy Z."/>
        </authorList>
    </citation>
    <scope>NUCLEOTIDE SEQUENCE</scope>
    <source>
        <strain evidence="2">AS13</strain>
    </source>
</reference>
<keyword evidence="1" id="KW-0472">Membrane</keyword>
<comment type="caution">
    <text evidence="2">The sequence shown here is derived from an EMBL/GenBank/DDBJ whole genome shotgun (WGS) entry which is preliminary data.</text>
</comment>
<organism evidence="2 3">
    <name type="scientific">Pandoraea cepalis</name>
    <dbReference type="NCBI Taxonomy" id="2508294"/>
    <lineage>
        <taxon>Bacteria</taxon>
        <taxon>Pseudomonadati</taxon>
        <taxon>Pseudomonadota</taxon>
        <taxon>Betaproteobacteria</taxon>
        <taxon>Burkholderiales</taxon>
        <taxon>Burkholderiaceae</taxon>
        <taxon>Pandoraea</taxon>
    </lineage>
</organism>
<feature type="transmembrane region" description="Helical" evidence="1">
    <location>
        <begin position="60"/>
        <end position="81"/>
    </location>
</feature>
<keyword evidence="1" id="KW-0812">Transmembrane</keyword>
<protein>
    <submittedName>
        <fullName evidence="2">Uncharacterized protein</fullName>
    </submittedName>
</protein>
<evidence type="ECO:0000256" key="1">
    <source>
        <dbReference type="SAM" id="Phobius"/>
    </source>
</evidence>
<gene>
    <name evidence="2" type="ORF">DBB29_02525</name>
</gene>
<evidence type="ECO:0000313" key="3">
    <source>
        <dbReference type="Proteomes" id="UP001172788"/>
    </source>
</evidence>
<keyword evidence="1" id="KW-1133">Transmembrane helix</keyword>